<dbReference type="Gene3D" id="3.40.50.720">
    <property type="entry name" value="NAD(P)-binding Rossmann-like Domain"/>
    <property type="match status" value="2"/>
</dbReference>
<dbReference type="InterPro" id="IPR006140">
    <property type="entry name" value="D-isomer_DH_NAD-bd"/>
</dbReference>
<dbReference type="SUPFAM" id="SSF51735">
    <property type="entry name" value="NAD(P)-binding Rossmann-fold domains"/>
    <property type="match status" value="1"/>
</dbReference>
<evidence type="ECO:0000259" key="5">
    <source>
        <dbReference type="Pfam" id="PF02826"/>
    </source>
</evidence>
<feature type="domain" description="D-isomer specific 2-hydroxyacid dehydrogenase NAD-binding" evidence="5">
    <location>
        <begin position="111"/>
        <end position="283"/>
    </location>
</feature>
<dbReference type="CDD" id="cd05300">
    <property type="entry name" value="2-Hacid_dh_1"/>
    <property type="match status" value="1"/>
</dbReference>
<dbReference type="Pfam" id="PF00389">
    <property type="entry name" value="2-Hacid_dh"/>
    <property type="match status" value="1"/>
</dbReference>
<dbReference type="EMBL" id="QPJY01000008">
    <property type="protein sequence ID" value="RCX28045.1"/>
    <property type="molecule type" value="Genomic_DNA"/>
</dbReference>
<dbReference type="PANTHER" id="PTHR43333:SF1">
    <property type="entry name" value="D-ISOMER SPECIFIC 2-HYDROXYACID DEHYDROGENASE NAD-BINDING DOMAIN-CONTAINING PROTEIN"/>
    <property type="match status" value="1"/>
</dbReference>
<evidence type="ECO:0000313" key="7">
    <source>
        <dbReference type="Proteomes" id="UP000252707"/>
    </source>
</evidence>
<sequence length="324" mass="35714">MSRPTRIVVLNAPGEGELPGLEAIRGEADIVHVSAEDDLRAALPRADIVVVTDFRTAVLRRAWPRNHRIQWLHATSAGVDRLMFPELVRSDIVVTNARGVFDRGIAEYVLGAVLLFAKDTLTNIRLQREHLWRHRETELLDGRMALIVGAGSIGREVATLLRGVGMRVIATASRAREDAAFDAVHASRDLHQLLPDADFVVITAPLTDQTRGLFDHAAFGHMHPGARLINVGRGPIVRTADLVEALQGGKLAGAALDVFEEEPLPEDSPLWDMSNVMISAHMAGDFSGWQKALGEQFVDNFRLWRQQKPLRNIVDKTRGYASAS</sequence>
<dbReference type="OrthoDB" id="9787219at2"/>
<dbReference type="InterPro" id="IPR036291">
    <property type="entry name" value="NAD(P)-bd_dom_sf"/>
</dbReference>
<dbReference type="GO" id="GO:0016616">
    <property type="term" value="F:oxidoreductase activity, acting on the CH-OH group of donors, NAD or NADP as acceptor"/>
    <property type="evidence" value="ECO:0007669"/>
    <property type="project" value="InterPro"/>
</dbReference>
<comment type="caution">
    <text evidence="6">The sequence shown here is derived from an EMBL/GenBank/DDBJ whole genome shotgun (WGS) entry which is preliminary data.</text>
</comment>
<organism evidence="6 7">
    <name type="scientific">Thioalbus denitrificans</name>
    <dbReference type="NCBI Taxonomy" id="547122"/>
    <lineage>
        <taxon>Bacteria</taxon>
        <taxon>Pseudomonadati</taxon>
        <taxon>Pseudomonadota</taxon>
        <taxon>Gammaproteobacteria</taxon>
        <taxon>Chromatiales</taxon>
        <taxon>Ectothiorhodospiraceae</taxon>
        <taxon>Thioalbus</taxon>
    </lineage>
</organism>
<reference evidence="6 7" key="1">
    <citation type="submission" date="2018-07" db="EMBL/GenBank/DDBJ databases">
        <title>Genomic Encyclopedia of Type Strains, Phase IV (KMG-IV): sequencing the most valuable type-strain genomes for metagenomic binning, comparative biology and taxonomic classification.</title>
        <authorList>
            <person name="Goeker M."/>
        </authorList>
    </citation>
    <scope>NUCLEOTIDE SEQUENCE [LARGE SCALE GENOMIC DNA]</scope>
    <source>
        <strain evidence="6 7">DSM 26407</strain>
    </source>
</reference>
<dbReference type="RefSeq" id="WP_114280466.1">
    <property type="nucleotide sequence ID" value="NZ_QPJY01000008.1"/>
</dbReference>
<proteinExistence type="inferred from homology"/>
<dbReference type="AlphaFoldDB" id="A0A369C4F3"/>
<accession>A0A369C4F3</accession>
<name>A0A369C4F3_9GAMM</name>
<dbReference type="SUPFAM" id="SSF52283">
    <property type="entry name" value="Formate/glycerate dehydrogenase catalytic domain-like"/>
    <property type="match status" value="1"/>
</dbReference>
<dbReference type="GO" id="GO:0051287">
    <property type="term" value="F:NAD binding"/>
    <property type="evidence" value="ECO:0007669"/>
    <property type="project" value="InterPro"/>
</dbReference>
<evidence type="ECO:0000256" key="2">
    <source>
        <dbReference type="ARBA" id="ARBA00023027"/>
    </source>
</evidence>
<keyword evidence="1 3" id="KW-0560">Oxidoreductase</keyword>
<dbReference type="Pfam" id="PF02826">
    <property type="entry name" value="2-Hacid_dh_C"/>
    <property type="match status" value="1"/>
</dbReference>
<keyword evidence="2" id="KW-0520">NAD</keyword>
<evidence type="ECO:0000259" key="4">
    <source>
        <dbReference type="Pfam" id="PF00389"/>
    </source>
</evidence>
<evidence type="ECO:0000313" key="6">
    <source>
        <dbReference type="EMBL" id="RCX28045.1"/>
    </source>
</evidence>
<keyword evidence="7" id="KW-1185">Reference proteome</keyword>
<protein>
    <submittedName>
        <fullName evidence="6">Phosphoglycerate dehydrogenase-like enzyme</fullName>
    </submittedName>
</protein>
<dbReference type="PANTHER" id="PTHR43333">
    <property type="entry name" value="2-HACID_DH_C DOMAIN-CONTAINING PROTEIN"/>
    <property type="match status" value="1"/>
</dbReference>
<gene>
    <name evidence="6" type="ORF">DFQ59_10873</name>
</gene>
<comment type="similarity">
    <text evidence="3">Belongs to the D-isomer specific 2-hydroxyacid dehydrogenase family.</text>
</comment>
<dbReference type="Proteomes" id="UP000252707">
    <property type="component" value="Unassembled WGS sequence"/>
</dbReference>
<feature type="domain" description="D-isomer specific 2-hydroxyacid dehydrogenase catalytic" evidence="4">
    <location>
        <begin position="15"/>
        <end position="314"/>
    </location>
</feature>
<dbReference type="InterPro" id="IPR006139">
    <property type="entry name" value="D-isomer_2_OHA_DH_cat_dom"/>
</dbReference>
<evidence type="ECO:0000256" key="1">
    <source>
        <dbReference type="ARBA" id="ARBA00023002"/>
    </source>
</evidence>
<evidence type="ECO:0000256" key="3">
    <source>
        <dbReference type="RuleBase" id="RU003719"/>
    </source>
</evidence>